<dbReference type="EC" id="2.5.1.141" evidence="13"/>
<evidence type="ECO:0000256" key="8">
    <source>
        <dbReference type="ARBA" id="ARBA00022989"/>
    </source>
</evidence>
<dbReference type="GO" id="GO:0008495">
    <property type="term" value="F:protoheme IX farnesyltransferase activity"/>
    <property type="evidence" value="ECO:0007669"/>
    <property type="project" value="UniProtKB-UniRule"/>
</dbReference>
<dbReference type="Gene3D" id="1.10.357.140">
    <property type="entry name" value="UbiA prenyltransferase"/>
    <property type="match status" value="1"/>
</dbReference>
<keyword evidence="15" id="KW-1185">Reference proteome</keyword>
<organism evidence="14 15">
    <name type="scientific">Haloplanus rubicundus</name>
    <dbReference type="NCBI Taxonomy" id="1547898"/>
    <lineage>
        <taxon>Archaea</taxon>
        <taxon>Methanobacteriati</taxon>
        <taxon>Methanobacteriota</taxon>
        <taxon>Stenosarchaea group</taxon>
        <taxon>Halobacteria</taxon>
        <taxon>Halobacteriales</taxon>
        <taxon>Haloferacaceae</taxon>
        <taxon>Haloplanus</taxon>
    </lineage>
</organism>
<comment type="function">
    <text evidence="1 13">Converts heme B (protoheme IX) to heme O by substitution of the vinyl group on carbon 2 of heme B porphyrin ring with a hydroxyethyl farnesyl side group.</text>
</comment>
<evidence type="ECO:0000256" key="2">
    <source>
        <dbReference type="ARBA" id="ARBA00004651"/>
    </source>
</evidence>
<keyword evidence="7 13" id="KW-0812">Transmembrane</keyword>
<sequence>MLRELLSLTKPRIAALLCLTGTGATFAAGGLPLLDLAAFVLAGLGMAGGAAACNCYYDRDIDPVMGRTADRPLARGALAPRTALAFGVSLLAAATAVGLAALPTVSVAYMWLGVAAYVGLYTILLKRRHWSGVVLGGSAGSFPVLAGWTAVRPLAAPAVVMAALVFVWTPAHAWALAVVYRDEFAAAGVATLPAVTTLERTRRAVWASAVGTVAVALLLLPDAGAAYAGSLVVGAPLFLLAYRPVHRVGGEPQAVRAFFTSNAFLAVAFVAWGVDGVVTGHALLTGTVAAVATATAFVGCWTARPSLRSVRAAPPPLWVSRAARACDRLRLRVTG</sequence>
<feature type="transmembrane region" description="Helical" evidence="13">
    <location>
        <begin position="108"/>
        <end position="125"/>
    </location>
</feature>
<dbReference type="RefSeq" id="WP_114584410.1">
    <property type="nucleotide sequence ID" value="NZ_CP031150.1"/>
</dbReference>
<evidence type="ECO:0000256" key="3">
    <source>
        <dbReference type="ARBA" id="ARBA00004919"/>
    </source>
</evidence>
<evidence type="ECO:0000256" key="4">
    <source>
        <dbReference type="ARBA" id="ARBA00010223"/>
    </source>
</evidence>
<dbReference type="CDD" id="cd13957">
    <property type="entry name" value="PT_UbiA_Cox10"/>
    <property type="match status" value="1"/>
</dbReference>
<feature type="transmembrane region" description="Helical" evidence="13">
    <location>
        <begin position="132"/>
        <end position="151"/>
    </location>
</feature>
<keyword evidence="5 13" id="KW-1003">Cell membrane</keyword>
<evidence type="ECO:0000313" key="15">
    <source>
        <dbReference type="Proteomes" id="UP000253273"/>
    </source>
</evidence>
<gene>
    <name evidence="13" type="primary">ctaB</name>
    <name evidence="14" type="ORF">DU500_01795</name>
</gene>
<evidence type="ECO:0000256" key="12">
    <source>
        <dbReference type="ARBA" id="ARBA00042475"/>
    </source>
</evidence>
<feature type="transmembrane region" description="Helical" evidence="13">
    <location>
        <begin position="78"/>
        <end position="102"/>
    </location>
</feature>
<name>A0A345DZ87_9EURY</name>
<evidence type="ECO:0000256" key="1">
    <source>
        <dbReference type="ARBA" id="ARBA00004019"/>
    </source>
</evidence>
<comment type="catalytic activity">
    <reaction evidence="13">
        <text>heme b + (2E,6E)-farnesyl diphosphate + H2O = Fe(II)-heme o + diphosphate</text>
        <dbReference type="Rhea" id="RHEA:28070"/>
        <dbReference type="ChEBI" id="CHEBI:15377"/>
        <dbReference type="ChEBI" id="CHEBI:33019"/>
        <dbReference type="ChEBI" id="CHEBI:60344"/>
        <dbReference type="ChEBI" id="CHEBI:60530"/>
        <dbReference type="ChEBI" id="CHEBI:175763"/>
        <dbReference type="EC" id="2.5.1.141"/>
    </reaction>
</comment>
<evidence type="ECO:0000313" key="14">
    <source>
        <dbReference type="EMBL" id="AXG05259.1"/>
    </source>
</evidence>
<evidence type="ECO:0000256" key="9">
    <source>
        <dbReference type="ARBA" id="ARBA00023133"/>
    </source>
</evidence>
<dbReference type="InterPro" id="IPR000537">
    <property type="entry name" value="UbiA_prenyltransferase"/>
</dbReference>
<evidence type="ECO:0000256" key="13">
    <source>
        <dbReference type="HAMAP-Rule" id="MF_00154"/>
    </source>
</evidence>
<dbReference type="PANTHER" id="PTHR43448:SF7">
    <property type="entry name" value="4-HYDROXYBENZOATE SOLANESYLTRANSFERASE"/>
    <property type="match status" value="1"/>
</dbReference>
<comment type="subcellular location">
    <subcellularLocation>
        <location evidence="2 13">Cell membrane</location>
        <topology evidence="2 13">Multi-pass membrane protein</topology>
    </subcellularLocation>
</comment>
<reference evidence="14 15" key="1">
    <citation type="submission" date="2018-07" db="EMBL/GenBank/DDBJ databases">
        <title>Genome sequences of Haloplanus sp. CBA1113.</title>
        <authorList>
            <person name="Kim Y.B."/>
            <person name="Roh S.W."/>
        </authorList>
    </citation>
    <scope>NUCLEOTIDE SEQUENCE [LARGE SCALE GENOMIC DNA]</scope>
    <source>
        <strain evidence="14 15">CBA1113</strain>
    </source>
</reference>
<dbReference type="PANTHER" id="PTHR43448">
    <property type="entry name" value="PROTOHEME IX FARNESYLTRANSFERASE, MITOCHONDRIAL"/>
    <property type="match status" value="1"/>
</dbReference>
<dbReference type="Pfam" id="PF01040">
    <property type="entry name" value="UbiA"/>
    <property type="match status" value="1"/>
</dbReference>
<evidence type="ECO:0000256" key="5">
    <source>
        <dbReference type="ARBA" id="ARBA00022475"/>
    </source>
</evidence>
<dbReference type="KEGG" id="haj:DU500_01795"/>
<dbReference type="InterPro" id="IPR006369">
    <property type="entry name" value="Protohaem_IX_farnesylTrfase"/>
</dbReference>
<comment type="similarity">
    <text evidence="13">Belongs to the UbiA prenyltransferase family. Protoheme IX farnesyltransferase subfamily.</text>
</comment>
<comment type="pathway">
    <text evidence="3 13">Porphyrin-containing compound metabolism; heme O biosynthesis; heme O from protoheme: step 1/1.</text>
</comment>
<dbReference type="AlphaFoldDB" id="A0A345DZ87"/>
<evidence type="ECO:0000256" key="7">
    <source>
        <dbReference type="ARBA" id="ARBA00022692"/>
    </source>
</evidence>
<feature type="transmembrane region" description="Helical" evidence="13">
    <location>
        <begin position="225"/>
        <end position="242"/>
    </location>
</feature>
<evidence type="ECO:0000256" key="10">
    <source>
        <dbReference type="ARBA" id="ARBA00023136"/>
    </source>
</evidence>
<keyword evidence="9 13" id="KW-0350">Heme biosynthesis</keyword>
<dbReference type="OrthoDB" id="131615at2157"/>
<evidence type="ECO:0000256" key="11">
    <source>
        <dbReference type="ARBA" id="ARBA00040810"/>
    </source>
</evidence>
<evidence type="ECO:0000256" key="6">
    <source>
        <dbReference type="ARBA" id="ARBA00022679"/>
    </source>
</evidence>
<feature type="transmembrane region" description="Helical" evidence="13">
    <location>
        <begin position="280"/>
        <end position="301"/>
    </location>
</feature>
<accession>A0A345DZ87</accession>
<dbReference type="GeneID" id="37282078"/>
<proteinExistence type="inferred from homology"/>
<dbReference type="UniPathway" id="UPA00834">
    <property type="reaction ID" value="UER00712"/>
</dbReference>
<comment type="miscellaneous">
    <text evidence="13">Carbon 2 of the heme B porphyrin ring is defined according to the Fischer nomenclature.</text>
</comment>
<comment type="similarity">
    <text evidence="4">In the C-terminal section; belongs to the UbiA prenyltransferase family. Protoheme IX farnesyltransferase subfamily.</text>
</comment>
<dbReference type="PROSITE" id="PS00943">
    <property type="entry name" value="UBIA"/>
    <property type="match status" value="1"/>
</dbReference>
<dbReference type="HAMAP" id="MF_00154">
    <property type="entry name" value="CyoE_CtaB"/>
    <property type="match status" value="1"/>
</dbReference>
<keyword evidence="8 13" id="KW-1133">Transmembrane helix</keyword>
<dbReference type="EMBL" id="CP031150">
    <property type="protein sequence ID" value="AXG05259.1"/>
    <property type="molecule type" value="Genomic_DNA"/>
</dbReference>
<dbReference type="Proteomes" id="UP000253273">
    <property type="component" value="Chromosome"/>
</dbReference>
<protein>
    <recommendedName>
        <fullName evidence="11 13">Protoheme IX farnesyltransferase</fullName>
        <ecNumber evidence="13">2.5.1.141</ecNumber>
    </recommendedName>
    <alternativeName>
        <fullName evidence="12 13">Heme B farnesyltransferase</fullName>
    </alternativeName>
    <alternativeName>
        <fullName evidence="13">Heme O synthase</fullName>
    </alternativeName>
</protein>
<dbReference type="InterPro" id="IPR030470">
    <property type="entry name" value="UbiA_prenylTrfase_CS"/>
</dbReference>
<dbReference type="GO" id="GO:0005886">
    <property type="term" value="C:plasma membrane"/>
    <property type="evidence" value="ECO:0007669"/>
    <property type="project" value="UniProtKB-SubCell"/>
</dbReference>
<feature type="transmembrane region" description="Helical" evidence="13">
    <location>
        <begin position="254"/>
        <end position="274"/>
    </location>
</feature>
<dbReference type="GO" id="GO:0048034">
    <property type="term" value="P:heme O biosynthetic process"/>
    <property type="evidence" value="ECO:0007669"/>
    <property type="project" value="UniProtKB-UniRule"/>
</dbReference>
<dbReference type="InterPro" id="IPR044878">
    <property type="entry name" value="UbiA_sf"/>
</dbReference>
<feature type="transmembrane region" description="Helical" evidence="13">
    <location>
        <begin position="157"/>
        <end position="180"/>
    </location>
</feature>
<feature type="transmembrane region" description="Helical" evidence="13">
    <location>
        <begin position="201"/>
        <end position="219"/>
    </location>
</feature>
<keyword evidence="10 13" id="KW-0472">Membrane</keyword>
<feature type="transmembrane region" description="Helical" evidence="13">
    <location>
        <begin position="37"/>
        <end position="57"/>
    </location>
</feature>
<keyword evidence="6 13" id="KW-0808">Transferase</keyword>